<keyword evidence="2" id="KW-1185">Reference proteome</keyword>
<reference evidence="1" key="1">
    <citation type="submission" date="2023-07" db="EMBL/GenBank/DDBJ databases">
        <title>Chromosome-level genome assembly of Artemia franciscana.</title>
        <authorList>
            <person name="Jo E."/>
        </authorList>
    </citation>
    <scope>NUCLEOTIDE SEQUENCE</scope>
    <source>
        <tissue evidence="1">Whole body</tissue>
    </source>
</reference>
<dbReference type="AlphaFoldDB" id="A0AA88HH80"/>
<name>A0AA88HH80_ARTSF</name>
<organism evidence="1 2">
    <name type="scientific">Artemia franciscana</name>
    <name type="common">Brine shrimp</name>
    <name type="synonym">Artemia sanfranciscana</name>
    <dbReference type="NCBI Taxonomy" id="6661"/>
    <lineage>
        <taxon>Eukaryota</taxon>
        <taxon>Metazoa</taxon>
        <taxon>Ecdysozoa</taxon>
        <taxon>Arthropoda</taxon>
        <taxon>Crustacea</taxon>
        <taxon>Branchiopoda</taxon>
        <taxon>Anostraca</taxon>
        <taxon>Artemiidae</taxon>
        <taxon>Artemia</taxon>
    </lineage>
</organism>
<comment type="caution">
    <text evidence="1">The sequence shown here is derived from an EMBL/GenBank/DDBJ whole genome shotgun (WGS) entry which is preliminary data.</text>
</comment>
<evidence type="ECO:0000313" key="1">
    <source>
        <dbReference type="EMBL" id="KAK2711263.1"/>
    </source>
</evidence>
<gene>
    <name evidence="1" type="ORF">QYM36_012447</name>
</gene>
<sequence length="334" mass="37433">MQVNPPASVSSCQGQGHFSPVSGGITNISHFPIVTNYSVPTSNRFQSLQEWNEDFPPLPSSENSEEEMRAVNPLEAEGGLERWTLEQAMNLEIHIRGIPFSDSYKQAAPAESQQTMEETTQEKVTKKFCSGKDIGSASVSSCQGQGHFSPVSGGITNISHFPIVTNYSVPTSNRFQSLQEWNEDFPPLPSSENSEEEMRAVNPLEAEGVISEANTDNPTKTGMKRRDVSPVSEYLNQPQNRNLKRKLNEVQSSINQNPTILNKKSVEMPYSDLLSISVEAQVTEDNQKFPDDFTIAKFLSSIFGKEKFEFEVNKTRERLLIHTKKRRKLLNCVQ</sequence>
<accession>A0AA88HH80</accession>
<dbReference type="Proteomes" id="UP001187531">
    <property type="component" value="Unassembled WGS sequence"/>
</dbReference>
<protein>
    <submittedName>
        <fullName evidence="1">Uncharacterized protein</fullName>
    </submittedName>
</protein>
<evidence type="ECO:0000313" key="2">
    <source>
        <dbReference type="Proteomes" id="UP001187531"/>
    </source>
</evidence>
<dbReference type="EMBL" id="JAVRJZ010000016">
    <property type="protein sequence ID" value="KAK2711263.1"/>
    <property type="molecule type" value="Genomic_DNA"/>
</dbReference>
<proteinExistence type="predicted"/>